<reference evidence="2 3" key="1">
    <citation type="submission" date="2018-07" db="EMBL/GenBank/DDBJ databases">
        <title>Genomic Encyclopedia of Type Strains, Phase IV (KMG-IV): sequencing the most valuable type-strain genomes for metagenomic binning, comparative biology and taxonomic classification.</title>
        <authorList>
            <person name="Goeker M."/>
        </authorList>
    </citation>
    <scope>NUCLEOTIDE SEQUENCE [LARGE SCALE GENOMIC DNA]</scope>
    <source>
        <strain evidence="2 3">DSM 5603</strain>
    </source>
</reference>
<protein>
    <submittedName>
        <fullName evidence="2">Uncharacterized protein</fullName>
    </submittedName>
</protein>
<sequence>MPSLKKRGRPKCVRSGGSVPRLILLSDACRPDGEPRVGVLMPGCRLPVLIPSIAAASAAIEVGRATR</sequence>
<dbReference type="EMBL" id="QQAW01000004">
    <property type="protein sequence ID" value="RDI38141.1"/>
    <property type="molecule type" value="Genomic_DNA"/>
</dbReference>
<dbReference type="AlphaFoldDB" id="A0A370G2P2"/>
<proteinExistence type="predicted"/>
<evidence type="ECO:0000313" key="3">
    <source>
        <dbReference type="Proteomes" id="UP000254958"/>
    </source>
</evidence>
<dbReference type="EMBL" id="JABEQI010000004">
    <property type="protein sequence ID" value="MBB2186475.1"/>
    <property type="molecule type" value="Genomic_DNA"/>
</dbReference>
<organism evidence="2 3">
    <name type="scientific">Gluconacetobacter liquefaciens</name>
    <name type="common">Acetobacter liquefaciens</name>
    <dbReference type="NCBI Taxonomy" id="89584"/>
    <lineage>
        <taxon>Bacteria</taxon>
        <taxon>Pseudomonadati</taxon>
        <taxon>Pseudomonadota</taxon>
        <taxon>Alphaproteobacteria</taxon>
        <taxon>Acetobacterales</taxon>
        <taxon>Acetobacteraceae</taxon>
        <taxon>Gluconacetobacter</taxon>
    </lineage>
</organism>
<gene>
    <name evidence="2" type="ORF">C7453_10478</name>
    <name evidence="1" type="ORF">HLH32_08745</name>
</gene>
<keyword evidence="3" id="KW-1185">Reference proteome</keyword>
<dbReference type="Proteomes" id="UP000254958">
    <property type="component" value="Unassembled WGS sequence"/>
</dbReference>
<dbReference type="RefSeq" id="WP_141288966.1">
    <property type="nucleotide sequence ID" value="NZ_BJMI01000016.1"/>
</dbReference>
<dbReference type="Proteomes" id="UP000562982">
    <property type="component" value="Unassembled WGS sequence"/>
</dbReference>
<evidence type="ECO:0000313" key="4">
    <source>
        <dbReference type="Proteomes" id="UP000562982"/>
    </source>
</evidence>
<evidence type="ECO:0000313" key="1">
    <source>
        <dbReference type="EMBL" id="MBB2186475.1"/>
    </source>
</evidence>
<comment type="caution">
    <text evidence="2">The sequence shown here is derived from an EMBL/GenBank/DDBJ whole genome shotgun (WGS) entry which is preliminary data.</text>
</comment>
<evidence type="ECO:0000313" key="2">
    <source>
        <dbReference type="EMBL" id="RDI38141.1"/>
    </source>
</evidence>
<accession>A0A370G2P2</accession>
<name>A0A370G2P2_GLULI</name>
<reference evidence="1 4" key="2">
    <citation type="submission" date="2020-04" db="EMBL/GenBank/DDBJ databases">
        <title>Description of novel Gluconacetobacter.</title>
        <authorList>
            <person name="Sombolestani A."/>
        </authorList>
    </citation>
    <scope>NUCLEOTIDE SEQUENCE [LARGE SCALE GENOMIC DNA]</scope>
    <source>
        <strain evidence="1 4">LMG 1382</strain>
    </source>
</reference>